<protein>
    <submittedName>
        <fullName evidence="3">EamA family transporter</fullName>
    </submittedName>
</protein>
<feature type="transmembrane region" description="Helical" evidence="1">
    <location>
        <begin position="41"/>
        <end position="62"/>
    </location>
</feature>
<dbReference type="Pfam" id="PF00892">
    <property type="entry name" value="EamA"/>
    <property type="match status" value="2"/>
</dbReference>
<dbReference type="Proteomes" id="UP001596501">
    <property type="component" value="Unassembled WGS sequence"/>
</dbReference>
<feature type="transmembrane region" description="Helical" evidence="1">
    <location>
        <begin position="12"/>
        <end position="35"/>
    </location>
</feature>
<evidence type="ECO:0000259" key="2">
    <source>
        <dbReference type="Pfam" id="PF00892"/>
    </source>
</evidence>
<evidence type="ECO:0000313" key="3">
    <source>
        <dbReference type="EMBL" id="MFC7407956.1"/>
    </source>
</evidence>
<reference evidence="4" key="1">
    <citation type="journal article" date="2019" name="Int. J. Syst. Evol. Microbiol.">
        <title>The Global Catalogue of Microorganisms (GCM) 10K type strain sequencing project: providing services to taxonomists for standard genome sequencing and annotation.</title>
        <authorList>
            <consortium name="The Broad Institute Genomics Platform"/>
            <consortium name="The Broad Institute Genome Sequencing Center for Infectious Disease"/>
            <person name="Wu L."/>
            <person name="Ma J."/>
        </authorList>
    </citation>
    <scope>NUCLEOTIDE SEQUENCE [LARGE SCALE GENOMIC DNA]</scope>
    <source>
        <strain evidence="4">CGMCC 1.12371</strain>
    </source>
</reference>
<dbReference type="RefSeq" id="WP_382219867.1">
    <property type="nucleotide sequence ID" value="NZ_JBHTCA010000002.1"/>
</dbReference>
<comment type="caution">
    <text evidence="3">The sequence shown here is derived from an EMBL/GenBank/DDBJ whole genome shotgun (WGS) entry which is preliminary data.</text>
</comment>
<proteinExistence type="predicted"/>
<dbReference type="SUPFAM" id="SSF103481">
    <property type="entry name" value="Multidrug resistance efflux transporter EmrE"/>
    <property type="match status" value="2"/>
</dbReference>
<feature type="transmembrane region" description="Helical" evidence="1">
    <location>
        <begin position="74"/>
        <end position="95"/>
    </location>
</feature>
<keyword evidence="1" id="KW-0472">Membrane</keyword>
<feature type="transmembrane region" description="Helical" evidence="1">
    <location>
        <begin position="282"/>
        <end position="299"/>
    </location>
</feature>
<dbReference type="InterPro" id="IPR000620">
    <property type="entry name" value="EamA_dom"/>
</dbReference>
<feature type="transmembrane region" description="Helical" evidence="1">
    <location>
        <begin position="227"/>
        <end position="247"/>
    </location>
</feature>
<feature type="transmembrane region" description="Helical" evidence="1">
    <location>
        <begin position="193"/>
        <end position="215"/>
    </location>
</feature>
<feature type="transmembrane region" description="Helical" evidence="1">
    <location>
        <begin position="131"/>
        <end position="149"/>
    </location>
</feature>
<sequence length="302" mass="31610">MNATPALFPRHIAIFVIMGVACAFAANHVAARFAFDHGAGLLLAILCRSGATLLVLAGLVWWQRETLRLPPGTAGWQLLLGLLIAVQSLCLYSAVARIPVALALLISNTFPILLALITWVLGGQPPSKRTAAIMAVCLVGLVLVLDLPTRLAGVDGSDPRWWAGVAFAMVAATVFALGLWITDHKLKSLRGPVRSFMTMAIVVSSMGLAGAAGLVPGGMSWPEGTPGWVGLASLMLLYGVAFSVLFVTLPRLNMAENAPVMNIEPVASLLLGWGLLGQTLAPIQLVGGAVVLSAIVWLAKGK</sequence>
<gene>
    <name evidence="3" type="ORF">ACFQPB_03715</name>
</gene>
<dbReference type="InterPro" id="IPR037185">
    <property type="entry name" value="EmrE-like"/>
</dbReference>
<feature type="domain" description="EamA" evidence="2">
    <location>
        <begin position="163"/>
        <end position="298"/>
    </location>
</feature>
<dbReference type="PANTHER" id="PTHR22911">
    <property type="entry name" value="ACYL-MALONYL CONDENSING ENZYME-RELATED"/>
    <property type="match status" value="1"/>
</dbReference>
<feature type="domain" description="EamA" evidence="2">
    <location>
        <begin position="12"/>
        <end position="145"/>
    </location>
</feature>
<keyword evidence="1" id="KW-1133">Transmembrane helix</keyword>
<name>A0ABW2QG05_9BURK</name>
<accession>A0ABW2QG05</accession>
<feature type="transmembrane region" description="Helical" evidence="1">
    <location>
        <begin position="101"/>
        <end position="122"/>
    </location>
</feature>
<feature type="transmembrane region" description="Helical" evidence="1">
    <location>
        <begin position="161"/>
        <end position="181"/>
    </location>
</feature>
<evidence type="ECO:0000256" key="1">
    <source>
        <dbReference type="SAM" id="Phobius"/>
    </source>
</evidence>
<keyword evidence="1" id="KW-0812">Transmembrane</keyword>
<dbReference type="EMBL" id="JBHTCA010000002">
    <property type="protein sequence ID" value="MFC7407956.1"/>
    <property type="molecule type" value="Genomic_DNA"/>
</dbReference>
<evidence type="ECO:0000313" key="4">
    <source>
        <dbReference type="Proteomes" id="UP001596501"/>
    </source>
</evidence>
<keyword evidence="4" id="KW-1185">Reference proteome</keyword>
<organism evidence="3 4">
    <name type="scientific">Hydrogenophaga atypica</name>
    <dbReference type="NCBI Taxonomy" id="249409"/>
    <lineage>
        <taxon>Bacteria</taxon>
        <taxon>Pseudomonadati</taxon>
        <taxon>Pseudomonadota</taxon>
        <taxon>Betaproteobacteria</taxon>
        <taxon>Burkholderiales</taxon>
        <taxon>Comamonadaceae</taxon>
        <taxon>Hydrogenophaga</taxon>
    </lineage>
</organism>